<feature type="compositionally biased region" description="Polar residues" evidence="2">
    <location>
        <begin position="71"/>
        <end position="88"/>
    </location>
</feature>
<organism evidence="4 5">
    <name type="scientific">Scytalidium lignicola</name>
    <name type="common">Hyphomycete</name>
    <dbReference type="NCBI Taxonomy" id="5539"/>
    <lineage>
        <taxon>Eukaryota</taxon>
        <taxon>Fungi</taxon>
        <taxon>Dikarya</taxon>
        <taxon>Ascomycota</taxon>
        <taxon>Pezizomycotina</taxon>
        <taxon>Leotiomycetes</taxon>
        <taxon>Leotiomycetes incertae sedis</taxon>
        <taxon>Scytalidium</taxon>
    </lineage>
</organism>
<name>A0A3E2HRY7_SCYLI</name>
<dbReference type="InterPro" id="IPR036864">
    <property type="entry name" value="Zn2-C6_fun-type_DNA-bd_sf"/>
</dbReference>
<dbReference type="PROSITE" id="PS50048">
    <property type="entry name" value="ZN2_CY6_FUNGAL_2"/>
    <property type="match status" value="1"/>
</dbReference>
<dbReference type="GO" id="GO:0000981">
    <property type="term" value="F:DNA-binding transcription factor activity, RNA polymerase II-specific"/>
    <property type="evidence" value="ECO:0007669"/>
    <property type="project" value="InterPro"/>
</dbReference>
<dbReference type="SMART" id="SM00066">
    <property type="entry name" value="GAL4"/>
    <property type="match status" value="1"/>
</dbReference>
<evidence type="ECO:0000259" key="3">
    <source>
        <dbReference type="PROSITE" id="PS50048"/>
    </source>
</evidence>
<evidence type="ECO:0000256" key="1">
    <source>
        <dbReference type="ARBA" id="ARBA00023242"/>
    </source>
</evidence>
<sequence>MVFRRRLRTNCEGCRLRRIKCDQLRPSCSQCTRSNWECSGYRDPLDLVFKDQTEKVSQKFLISQGPKAHPSNKSSNNTQSPPQTESSGDIVQALSDNIGSFWLPIDETYVSLHTLPTPIEDQGICFFFDKYVFDWRLSPAHRLSPHRGVLHTTLISLGIAALSNAYQNQDLLQWVLRTYTLALRKAQATLLDEALSKRTSMLWAVMFLSLYETITYRGPQSLRTWNQHIDGAIGLVKLRGLEQFKERAGVRIFLQLYSFIIFNSLRMGVHVPYSMIKWSDRSRPFQTEDEKVLSELLNIIVRLTNLNATIKSQKLSDTTIVISELLSIEGDLGEWAAKLPCDLRYKTVSLAENDDNCYRGYYHIYPGFQLATVWNNYRCARIFINNEFLSHICRCKFPTSANPERQMSCCKQCEQSRVVLNEMAQDICYSVPFVLGNYDTWDHFGPTPRLSCIFSLIEPLRTAGSVRDAPTTLRSWVIKKLEEIGSNFGLGQATAFAQELKTDMRYEKAED</sequence>
<comment type="caution">
    <text evidence="4">The sequence shown here is derived from an EMBL/GenBank/DDBJ whole genome shotgun (WGS) entry which is preliminary data.</text>
</comment>
<keyword evidence="5" id="KW-1185">Reference proteome</keyword>
<gene>
    <name evidence="4" type="ORF">B7463_g165</name>
</gene>
<dbReference type="GO" id="GO:0008270">
    <property type="term" value="F:zinc ion binding"/>
    <property type="evidence" value="ECO:0007669"/>
    <property type="project" value="InterPro"/>
</dbReference>
<reference evidence="4 5" key="1">
    <citation type="submission" date="2018-05" db="EMBL/GenBank/DDBJ databases">
        <title>Draft genome sequence of Scytalidium lignicola DSM 105466, a ubiquitous saprotrophic fungus.</title>
        <authorList>
            <person name="Buettner E."/>
            <person name="Gebauer A.M."/>
            <person name="Hofrichter M."/>
            <person name="Liers C."/>
            <person name="Kellner H."/>
        </authorList>
    </citation>
    <scope>NUCLEOTIDE SEQUENCE [LARGE SCALE GENOMIC DNA]</scope>
    <source>
        <strain evidence="4 5">DSM 105466</strain>
    </source>
</reference>
<dbReference type="SUPFAM" id="SSF57701">
    <property type="entry name" value="Zn2/Cys6 DNA-binding domain"/>
    <property type="match status" value="1"/>
</dbReference>
<dbReference type="CDD" id="cd00067">
    <property type="entry name" value="GAL4"/>
    <property type="match status" value="1"/>
</dbReference>
<dbReference type="OrthoDB" id="5280547at2759"/>
<feature type="non-terminal residue" evidence="4">
    <location>
        <position position="511"/>
    </location>
</feature>
<dbReference type="InterPro" id="IPR053175">
    <property type="entry name" value="DHMBA_Reg_Transcription_Factor"/>
</dbReference>
<dbReference type="PANTHER" id="PTHR38791">
    <property type="entry name" value="ZN(II)2CYS6 TRANSCRIPTION FACTOR (EUROFUNG)-RELATED-RELATED"/>
    <property type="match status" value="1"/>
</dbReference>
<dbReference type="Proteomes" id="UP000258309">
    <property type="component" value="Unassembled WGS sequence"/>
</dbReference>
<evidence type="ECO:0000256" key="2">
    <source>
        <dbReference type="SAM" id="MobiDB-lite"/>
    </source>
</evidence>
<feature type="region of interest" description="Disordered" evidence="2">
    <location>
        <begin position="62"/>
        <end position="88"/>
    </location>
</feature>
<keyword evidence="1" id="KW-0539">Nucleus</keyword>
<feature type="non-terminal residue" evidence="4">
    <location>
        <position position="1"/>
    </location>
</feature>
<protein>
    <recommendedName>
        <fullName evidence="3">Zn(2)-C6 fungal-type domain-containing protein</fullName>
    </recommendedName>
</protein>
<accession>A0A3E2HRY7</accession>
<evidence type="ECO:0000313" key="4">
    <source>
        <dbReference type="EMBL" id="RFU36106.1"/>
    </source>
</evidence>
<dbReference type="OMA" id="WAYSIVE"/>
<dbReference type="EMBL" id="NCSJ02000002">
    <property type="protein sequence ID" value="RFU36106.1"/>
    <property type="molecule type" value="Genomic_DNA"/>
</dbReference>
<dbReference type="PANTHER" id="PTHR38791:SF5">
    <property type="entry name" value="TRANSCRIPTION FACTOR DBAG-RELATED"/>
    <property type="match status" value="1"/>
</dbReference>
<proteinExistence type="predicted"/>
<evidence type="ECO:0000313" key="5">
    <source>
        <dbReference type="Proteomes" id="UP000258309"/>
    </source>
</evidence>
<dbReference type="Pfam" id="PF00172">
    <property type="entry name" value="Zn_clus"/>
    <property type="match status" value="1"/>
</dbReference>
<dbReference type="InterPro" id="IPR001138">
    <property type="entry name" value="Zn2Cys6_DnaBD"/>
</dbReference>
<dbReference type="AlphaFoldDB" id="A0A3E2HRY7"/>
<feature type="domain" description="Zn(2)-C6 fungal-type" evidence="3">
    <location>
        <begin position="10"/>
        <end position="39"/>
    </location>
</feature>
<dbReference type="Gene3D" id="4.10.240.10">
    <property type="entry name" value="Zn(2)-C6 fungal-type DNA-binding domain"/>
    <property type="match status" value="1"/>
</dbReference>